<evidence type="ECO:0000256" key="3">
    <source>
        <dbReference type="ARBA" id="ARBA00022475"/>
    </source>
</evidence>
<feature type="transmembrane region" description="Helical" evidence="7">
    <location>
        <begin position="258"/>
        <end position="277"/>
    </location>
</feature>
<protein>
    <submittedName>
        <fullName evidence="8">ABC transporter permease</fullName>
    </submittedName>
</protein>
<gene>
    <name evidence="8" type="ORF">CE91St55_41240</name>
</gene>
<proteinExistence type="inferred from homology"/>
<evidence type="ECO:0000256" key="2">
    <source>
        <dbReference type="ARBA" id="ARBA00022448"/>
    </source>
</evidence>
<dbReference type="InterPro" id="IPR000515">
    <property type="entry name" value="MetI-like"/>
</dbReference>
<feature type="transmembrane region" description="Helical" evidence="7">
    <location>
        <begin position="185"/>
        <end position="207"/>
    </location>
</feature>
<name>A0A174SWV2_9FIRM</name>
<keyword evidence="3" id="KW-1003">Cell membrane</keyword>
<feature type="transmembrane region" description="Helical" evidence="7">
    <location>
        <begin position="146"/>
        <end position="164"/>
    </location>
</feature>
<keyword evidence="4 7" id="KW-0812">Transmembrane</keyword>
<feature type="transmembrane region" description="Helical" evidence="7">
    <location>
        <begin position="16"/>
        <end position="34"/>
    </location>
</feature>
<comment type="subcellular location">
    <subcellularLocation>
        <location evidence="1 7">Cell membrane</location>
        <topology evidence="1 7">Multi-pass membrane protein</topology>
    </subcellularLocation>
</comment>
<sequence length="292" mass="32788">MEEKTAQKRKFTVGKFFLYLVLTLLVFACVYPFLNVLAYSFSGYNAVLSGKVTFYPIDFTISAYQQIIGKQQMWKAMSTTVFVTFMGTFAGLLLTTFAAYALSRDTLPGKKILLGLIIFTMYFNGGIIPTFLVVKQLGMYDSLTSLYIPQAMSVFNFIVMRTFFKQLPESLEEAARIDGASDIAVFFKIVIPLSVPIIATIALFYAVQYWNNYFDALLYIQDPDKYTLQLRLRSLLFADELNSGAASEADVQVMSQSLKMACVAVSTIPILVVYPWLQKYFVKGVMLGAVKG</sequence>
<dbReference type="GO" id="GO:0005886">
    <property type="term" value="C:plasma membrane"/>
    <property type="evidence" value="ECO:0007669"/>
    <property type="project" value="UniProtKB-SubCell"/>
</dbReference>
<evidence type="ECO:0000313" key="9">
    <source>
        <dbReference type="Proteomes" id="UP001055091"/>
    </source>
</evidence>
<dbReference type="Pfam" id="PF00528">
    <property type="entry name" value="BPD_transp_1"/>
    <property type="match status" value="1"/>
</dbReference>
<evidence type="ECO:0000256" key="7">
    <source>
        <dbReference type="RuleBase" id="RU363032"/>
    </source>
</evidence>
<dbReference type="RefSeq" id="WP_006773715.1">
    <property type="nucleotide sequence ID" value="NZ_BQNJ01000001.1"/>
</dbReference>
<dbReference type="CDD" id="cd06261">
    <property type="entry name" value="TM_PBP2"/>
    <property type="match status" value="1"/>
</dbReference>
<keyword evidence="5 7" id="KW-1133">Transmembrane helix</keyword>
<dbReference type="Gene3D" id="1.10.3720.10">
    <property type="entry name" value="MetI-like"/>
    <property type="match status" value="1"/>
</dbReference>
<dbReference type="AlphaFoldDB" id="A0A174SWV2"/>
<dbReference type="GeneID" id="93153036"/>
<comment type="similarity">
    <text evidence="7">Belongs to the binding-protein-dependent transport system permease family.</text>
</comment>
<dbReference type="PROSITE" id="PS50928">
    <property type="entry name" value="ABC_TM1"/>
    <property type="match status" value="1"/>
</dbReference>
<dbReference type="PANTHER" id="PTHR43744">
    <property type="entry name" value="ABC TRANSPORTER PERMEASE PROTEIN MG189-RELATED-RELATED"/>
    <property type="match status" value="1"/>
</dbReference>
<dbReference type="SUPFAM" id="SSF161098">
    <property type="entry name" value="MetI-like"/>
    <property type="match status" value="1"/>
</dbReference>
<keyword evidence="2 7" id="KW-0813">Transport</keyword>
<comment type="caution">
    <text evidence="8">The sequence shown here is derived from an EMBL/GenBank/DDBJ whole genome shotgun (WGS) entry which is preliminary data.</text>
</comment>
<organism evidence="8 9">
    <name type="scientific">Hungatella hathewayi</name>
    <dbReference type="NCBI Taxonomy" id="154046"/>
    <lineage>
        <taxon>Bacteria</taxon>
        <taxon>Bacillati</taxon>
        <taxon>Bacillota</taxon>
        <taxon>Clostridia</taxon>
        <taxon>Lachnospirales</taxon>
        <taxon>Lachnospiraceae</taxon>
        <taxon>Hungatella</taxon>
    </lineage>
</organism>
<dbReference type="Proteomes" id="UP001055091">
    <property type="component" value="Unassembled WGS sequence"/>
</dbReference>
<keyword evidence="6 7" id="KW-0472">Membrane</keyword>
<evidence type="ECO:0000256" key="5">
    <source>
        <dbReference type="ARBA" id="ARBA00022989"/>
    </source>
</evidence>
<reference evidence="8" key="1">
    <citation type="submission" date="2022-01" db="EMBL/GenBank/DDBJ databases">
        <title>Novel bile acid biosynthetic pathways are enriched in the microbiome of centenarians.</title>
        <authorList>
            <person name="Sato Y."/>
            <person name="Atarashi K."/>
            <person name="Plichta R.D."/>
            <person name="Arai Y."/>
            <person name="Sasajima S."/>
            <person name="Kearney M.S."/>
            <person name="Suda W."/>
            <person name="Takeshita K."/>
            <person name="Sasaki T."/>
            <person name="Okamoto S."/>
            <person name="Skelly N.A."/>
            <person name="Okamura Y."/>
            <person name="Vlamakis H."/>
            <person name="Li Y."/>
            <person name="Tanoue T."/>
            <person name="Takei H."/>
            <person name="Nittono H."/>
            <person name="Narushima S."/>
            <person name="Irie J."/>
            <person name="Itoh H."/>
            <person name="Moriya K."/>
            <person name="Sugiura Y."/>
            <person name="Suematsu M."/>
            <person name="Moritoki N."/>
            <person name="Shibata S."/>
            <person name="Littman R.D."/>
            <person name="Fischbach A.M."/>
            <person name="Uwamino Y."/>
            <person name="Inoue T."/>
            <person name="Honda A."/>
            <person name="Hattori M."/>
            <person name="Murai T."/>
            <person name="Xavier J.R."/>
            <person name="Hirose N."/>
            <person name="Honda K."/>
        </authorList>
    </citation>
    <scope>NUCLEOTIDE SEQUENCE</scope>
    <source>
        <strain evidence="8">CE91-St55</strain>
    </source>
</reference>
<dbReference type="GO" id="GO:0055085">
    <property type="term" value="P:transmembrane transport"/>
    <property type="evidence" value="ECO:0007669"/>
    <property type="project" value="InterPro"/>
</dbReference>
<dbReference type="PROSITE" id="PS51257">
    <property type="entry name" value="PROKAR_LIPOPROTEIN"/>
    <property type="match status" value="1"/>
</dbReference>
<dbReference type="InterPro" id="IPR035906">
    <property type="entry name" value="MetI-like_sf"/>
</dbReference>
<dbReference type="PANTHER" id="PTHR43744:SF9">
    <property type="entry name" value="POLYGALACTURONAN_RHAMNOGALACTURONAN TRANSPORT SYSTEM PERMEASE PROTEIN YTCP"/>
    <property type="match status" value="1"/>
</dbReference>
<evidence type="ECO:0000256" key="4">
    <source>
        <dbReference type="ARBA" id="ARBA00022692"/>
    </source>
</evidence>
<feature type="transmembrane region" description="Helical" evidence="7">
    <location>
        <begin position="112"/>
        <end position="134"/>
    </location>
</feature>
<evidence type="ECO:0000313" key="8">
    <source>
        <dbReference type="EMBL" id="GKH02143.1"/>
    </source>
</evidence>
<evidence type="ECO:0000256" key="1">
    <source>
        <dbReference type="ARBA" id="ARBA00004651"/>
    </source>
</evidence>
<accession>A0A174SWV2</accession>
<dbReference type="EMBL" id="BQNJ01000001">
    <property type="protein sequence ID" value="GKH02143.1"/>
    <property type="molecule type" value="Genomic_DNA"/>
</dbReference>
<evidence type="ECO:0000256" key="6">
    <source>
        <dbReference type="ARBA" id="ARBA00023136"/>
    </source>
</evidence>
<feature type="transmembrane region" description="Helical" evidence="7">
    <location>
        <begin position="81"/>
        <end position="100"/>
    </location>
</feature>